<dbReference type="CDD" id="cd06261">
    <property type="entry name" value="TM_PBP2"/>
    <property type="match status" value="1"/>
</dbReference>
<dbReference type="InterPro" id="IPR000515">
    <property type="entry name" value="MetI-like"/>
</dbReference>
<protein>
    <submittedName>
        <fullName evidence="9">Alpha-glucoside transport system permease protein AglG</fullName>
    </submittedName>
</protein>
<dbReference type="Pfam" id="PF00528">
    <property type="entry name" value="BPD_transp_1"/>
    <property type="match status" value="1"/>
</dbReference>
<feature type="transmembrane region" description="Helical" evidence="7">
    <location>
        <begin position="148"/>
        <end position="168"/>
    </location>
</feature>
<feature type="transmembrane region" description="Helical" evidence="7">
    <location>
        <begin position="180"/>
        <end position="203"/>
    </location>
</feature>
<feature type="transmembrane region" description="Helical" evidence="7">
    <location>
        <begin position="284"/>
        <end position="303"/>
    </location>
</feature>
<evidence type="ECO:0000313" key="10">
    <source>
        <dbReference type="Proteomes" id="UP000018680"/>
    </source>
</evidence>
<name>V5WKX8_9SPIO</name>
<dbReference type="EMBL" id="CP006939">
    <property type="protein sequence ID" value="AHC16300.1"/>
    <property type="molecule type" value="Genomic_DNA"/>
</dbReference>
<dbReference type="STRING" id="1307761.L21SP2_2954"/>
<comment type="similarity">
    <text evidence="7">Belongs to the binding-protein-dependent transport system permease family.</text>
</comment>
<dbReference type="Proteomes" id="UP000018680">
    <property type="component" value="Chromosome"/>
</dbReference>
<feature type="transmembrane region" description="Helical" evidence="7">
    <location>
        <begin position="116"/>
        <end position="142"/>
    </location>
</feature>
<evidence type="ECO:0000256" key="6">
    <source>
        <dbReference type="ARBA" id="ARBA00023136"/>
    </source>
</evidence>
<feature type="transmembrane region" description="Helical" evidence="7">
    <location>
        <begin position="26"/>
        <end position="48"/>
    </location>
</feature>
<feature type="domain" description="ABC transmembrane type-1" evidence="8">
    <location>
        <begin position="112"/>
        <end position="303"/>
    </location>
</feature>
<evidence type="ECO:0000256" key="4">
    <source>
        <dbReference type="ARBA" id="ARBA00022692"/>
    </source>
</evidence>
<dbReference type="Gene3D" id="1.10.3720.10">
    <property type="entry name" value="MetI-like"/>
    <property type="match status" value="1"/>
</dbReference>
<evidence type="ECO:0000256" key="1">
    <source>
        <dbReference type="ARBA" id="ARBA00004651"/>
    </source>
</evidence>
<dbReference type="eggNOG" id="COG0395">
    <property type="taxonomic scope" value="Bacteria"/>
</dbReference>
<evidence type="ECO:0000256" key="3">
    <source>
        <dbReference type="ARBA" id="ARBA00022475"/>
    </source>
</evidence>
<dbReference type="RefSeq" id="WP_024269197.1">
    <property type="nucleotide sequence ID" value="NC_023035.1"/>
</dbReference>
<dbReference type="GO" id="GO:0055085">
    <property type="term" value="P:transmembrane transport"/>
    <property type="evidence" value="ECO:0007669"/>
    <property type="project" value="InterPro"/>
</dbReference>
<keyword evidence="3" id="KW-1003">Cell membrane</keyword>
<evidence type="ECO:0000256" key="5">
    <source>
        <dbReference type="ARBA" id="ARBA00022989"/>
    </source>
</evidence>
<dbReference type="AlphaFoldDB" id="V5WKX8"/>
<dbReference type="GO" id="GO:0005886">
    <property type="term" value="C:plasma membrane"/>
    <property type="evidence" value="ECO:0007669"/>
    <property type="project" value="UniProtKB-SubCell"/>
</dbReference>
<gene>
    <name evidence="9" type="ORF">L21SP2_2954</name>
</gene>
<dbReference type="SUPFAM" id="SSF161098">
    <property type="entry name" value="MetI-like"/>
    <property type="match status" value="1"/>
</dbReference>
<keyword evidence="10" id="KW-1185">Reference proteome</keyword>
<evidence type="ECO:0000256" key="2">
    <source>
        <dbReference type="ARBA" id="ARBA00022448"/>
    </source>
</evidence>
<proteinExistence type="inferred from homology"/>
<organism evidence="9 10">
    <name type="scientific">Salinispira pacifica</name>
    <dbReference type="NCBI Taxonomy" id="1307761"/>
    <lineage>
        <taxon>Bacteria</taxon>
        <taxon>Pseudomonadati</taxon>
        <taxon>Spirochaetota</taxon>
        <taxon>Spirochaetia</taxon>
        <taxon>Spirochaetales</taxon>
        <taxon>Spirochaetaceae</taxon>
        <taxon>Salinispira</taxon>
    </lineage>
</organism>
<sequence>MADTYKAENYKEVDLEPKKQIRLGKLPIYLVMLILVIIWTVPTMGLLVSSFRHPQQINNYGWWEVFGDFSPRLNEDGSQRWRNPPPEGLTLDNYERVLGTSTGQGGAMGRAFLNSLLVVIPSTIIPITIAAFAAYAIAWLNWVGRRAVLFIIVGLLVVPLQMSLIPILRIYTRLGLNGSFLGIWLAHTGFGLPLATYILYGYISGIPGSIIESAYLDGATPWMSFTRLVLPLSVPAIASFAIFQFLWVWNDLLVALVFLTRGNIILVTTRLQELVGSRGQDWQTLTAGAFISMILPLVVFFALQRYFIRGMMAGSVKG</sequence>
<keyword evidence="5 7" id="KW-1133">Transmembrane helix</keyword>
<keyword evidence="6 7" id="KW-0472">Membrane</keyword>
<reference evidence="9 10" key="1">
    <citation type="journal article" date="2015" name="Stand. Genomic Sci.">
        <title>Complete genome sequence and description of Salinispira pacifica gen. nov., sp. nov., a novel spirochaete isolated form a hypersaline microbial mat.</title>
        <authorList>
            <person name="Ben Hania W."/>
            <person name="Joseph M."/>
            <person name="Schumann P."/>
            <person name="Bunk B."/>
            <person name="Fiebig A."/>
            <person name="Sproer C."/>
            <person name="Klenk H.P."/>
            <person name="Fardeau M.L."/>
            <person name="Spring S."/>
        </authorList>
    </citation>
    <scope>NUCLEOTIDE SEQUENCE [LARGE SCALE GENOMIC DNA]</scope>
    <source>
        <strain evidence="9 10">L21-RPul-D2</strain>
    </source>
</reference>
<accession>V5WKX8</accession>
<dbReference type="KEGG" id="slr:L21SP2_2954"/>
<dbReference type="PROSITE" id="PS50928">
    <property type="entry name" value="ABC_TM1"/>
    <property type="match status" value="1"/>
</dbReference>
<keyword evidence="2 7" id="KW-0813">Transport</keyword>
<evidence type="ECO:0000313" key="9">
    <source>
        <dbReference type="EMBL" id="AHC16300.1"/>
    </source>
</evidence>
<dbReference type="PATRIC" id="fig|1307761.3.peg.2944"/>
<comment type="subcellular location">
    <subcellularLocation>
        <location evidence="1 7">Cell membrane</location>
        <topology evidence="1 7">Multi-pass membrane protein</topology>
    </subcellularLocation>
</comment>
<dbReference type="PANTHER" id="PTHR43744">
    <property type="entry name" value="ABC TRANSPORTER PERMEASE PROTEIN MG189-RELATED-RELATED"/>
    <property type="match status" value="1"/>
</dbReference>
<feature type="transmembrane region" description="Helical" evidence="7">
    <location>
        <begin position="223"/>
        <end position="246"/>
    </location>
</feature>
<evidence type="ECO:0000256" key="7">
    <source>
        <dbReference type="RuleBase" id="RU363032"/>
    </source>
</evidence>
<evidence type="ECO:0000259" key="8">
    <source>
        <dbReference type="PROSITE" id="PS50928"/>
    </source>
</evidence>
<dbReference type="OrthoDB" id="9815445at2"/>
<dbReference type="InterPro" id="IPR035906">
    <property type="entry name" value="MetI-like_sf"/>
</dbReference>
<keyword evidence="4 7" id="KW-0812">Transmembrane</keyword>
<dbReference type="HOGENOM" id="CLU_016047_1_2_12"/>
<dbReference type="PANTHER" id="PTHR43744:SF4">
    <property type="entry name" value="OSMOPROTECTIVE COMPOUNDS UPTAKE PERMEASE PROTEIN GGTD"/>
    <property type="match status" value="1"/>
</dbReference>